<keyword evidence="5" id="KW-0040">ANK repeat</keyword>
<dbReference type="InterPro" id="IPR045258">
    <property type="entry name" value="ACAP1/2/3-like"/>
</dbReference>
<dbReference type="Gene3D" id="1.20.1270.60">
    <property type="entry name" value="Arfaptin homology (AH) domain/BAR domain"/>
    <property type="match status" value="1"/>
</dbReference>
<keyword evidence="5" id="KW-0677">Repeat</keyword>
<name>A0A1E3P283_WICAA</name>
<evidence type="ECO:0000259" key="7">
    <source>
        <dbReference type="PROSITE" id="PS50003"/>
    </source>
</evidence>
<dbReference type="InterPro" id="IPR011993">
    <property type="entry name" value="PH-like_dom_sf"/>
</dbReference>
<evidence type="ECO:0000256" key="3">
    <source>
        <dbReference type="ARBA" id="ARBA00022833"/>
    </source>
</evidence>
<organism evidence="9 10">
    <name type="scientific">Wickerhamomyces anomalus (strain ATCC 58044 / CBS 1984 / NCYC 433 / NRRL Y-366-8)</name>
    <name type="common">Yeast</name>
    <name type="synonym">Hansenula anomala</name>
    <dbReference type="NCBI Taxonomy" id="683960"/>
    <lineage>
        <taxon>Eukaryota</taxon>
        <taxon>Fungi</taxon>
        <taxon>Dikarya</taxon>
        <taxon>Ascomycota</taxon>
        <taxon>Saccharomycotina</taxon>
        <taxon>Saccharomycetes</taxon>
        <taxon>Phaffomycetales</taxon>
        <taxon>Wickerhamomycetaceae</taxon>
        <taxon>Wickerhamomyces</taxon>
    </lineage>
</organism>
<dbReference type="EMBL" id="KV454211">
    <property type="protein sequence ID" value="ODQ59453.1"/>
    <property type="molecule type" value="Genomic_DNA"/>
</dbReference>
<protein>
    <recommendedName>
        <fullName evidence="5">ADP-ribosylation factor GTPase-activating protein</fullName>
    </recommendedName>
</protein>
<dbReference type="GO" id="GO:0005096">
    <property type="term" value="F:GTPase activator activity"/>
    <property type="evidence" value="ECO:0007669"/>
    <property type="project" value="UniProtKB-KW"/>
</dbReference>
<evidence type="ECO:0000259" key="8">
    <source>
        <dbReference type="PROSITE" id="PS50115"/>
    </source>
</evidence>
<evidence type="ECO:0000256" key="1">
    <source>
        <dbReference type="ARBA" id="ARBA00022723"/>
    </source>
</evidence>
<dbReference type="RefSeq" id="XP_019038660.1">
    <property type="nucleotide sequence ID" value="XM_019185823.1"/>
</dbReference>
<dbReference type="SUPFAM" id="SSF57863">
    <property type="entry name" value="ArfGap/RecO-like zinc finger"/>
    <property type="match status" value="1"/>
</dbReference>
<comment type="function">
    <text evidence="5">GTPase-activating protein for the ADP ribosylation factor family.</text>
</comment>
<dbReference type="PANTHER" id="PTHR23180">
    <property type="entry name" value="CENTAURIN/ARF"/>
    <property type="match status" value="1"/>
</dbReference>
<dbReference type="InterPro" id="IPR001164">
    <property type="entry name" value="ArfGAP_dom"/>
</dbReference>
<dbReference type="GO" id="GO:0005802">
    <property type="term" value="C:trans-Golgi network"/>
    <property type="evidence" value="ECO:0007669"/>
    <property type="project" value="TreeGrafter"/>
</dbReference>
<reference evidence="9 10" key="1">
    <citation type="journal article" date="2016" name="Proc. Natl. Acad. Sci. U.S.A.">
        <title>Comparative genomics of biotechnologically important yeasts.</title>
        <authorList>
            <person name="Riley R."/>
            <person name="Haridas S."/>
            <person name="Wolfe K.H."/>
            <person name="Lopes M.R."/>
            <person name="Hittinger C.T."/>
            <person name="Goeker M."/>
            <person name="Salamov A.A."/>
            <person name="Wisecaver J.H."/>
            <person name="Long T.M."/>
            <person name="Calvey C.H."/>
            <person name="Aerts A.L."/>
            <person name="Barry K.W."/>
            <person name="Choi C."/>
            <person name="Clum A."/>
            <person name="Coughlan A.Y."/>
            <person name="Deshpande S."/>
            <person name="Douglass A.P."/>
            <person name="Hanson S.J."/>
            <person name="Klenk H.-P."/>
            <person name="LaButti K.M."/>
            <person name="Lapidus A."/>
            <person name="Lindquist E.A."/>
            <person name="Lipzen A.M."/>
            <person name="Meier-Kolthoff J.P."/>
            <person name="Ohm R.A."/>
            <person name="Otillar R.P."/>
            <person name="Pangilinan J.L."/>
            <person name="Peng Y."/>
            <person name="Rokas A."/>
            <person name="Rosa C.A."/>
            <person name="Scheuner C."/>
            <person name="Sibirny A.A."/>
            <person name="Slot J.C."/>
            <person name="Stielow J.B."/>
            <person name="Sun H."/>
            <person name="Kurtzman C.P."/>
            <person name="Blackwell M."/>
            <person name="Grigoriev I.V."/>
            <person name="Jeffries T.W."/>
        </authorList>
    </citation>
    <scope>NUCLEOTIDE SEQUENCE [LARGE SCALE GENOMIC DNA]</scope>
    <source>
        <strain evidence="10">ATCC 58044 / CBS 1984 / NCYC 433 / NRRL Y-366-8</strain>
    </source>
</reference>
<keyword evidence="2 4" id="KW-0863">Zinc-finger</keyword>
<evidence type="ECO:0000256" key="6">
    <source>
        <dbReference type="SAM" id="MobiDB-lite"/>
    </source>
</evidence>
<dbReference type="InterPro" id="IPR004148">
    <property type="entry name" value="BAR_dom"/>
</dbReference>
<feature type="compositionally biased region" description="Basic residues" evidence="6">
    <location>
        <begin position="830"/>
        <end position="840"/>
    </location>
</feature>
<dbReference type="Gene3D" id="1.10.220.150">
    <property type="entry name" value="Arf GTPase activating protein"/>
    <property type="match status" value="1"/>
</dbReference>
<evidence type="ECO:0000313" key="10">
    <source>
        <dbReference type="Proteomes" id="UP000094112"/>
    </source>
</evidence>
<dbReference type="InterPro" id="IPR001849">
    <property type="entry name" value="PH_domain"/>
</dbReference>
<dbReference type="Gene3D" id="2.30.29.30">
    <property type="entry name" value="Pleckstrin-homology domain (PH domain)/Phosphotyrosine-binding domain (PTB)"/>
    <property type="match status" value="1"/>
</dbReference>
<dbReference type="GO" id="GO:0006891">
    <property type="term" value="P:intra-Golgi vesicle-mediated transport"/>
    <property type="evidence" value="ECO:0007669"/>
    <property type="project" value="TreeGrafter"/>
</dbReference>
<dbReference type="InterPro" id="IPR027267">
    <property type="entry name" value="AH/BAR_dom_sf"/>
</dbReference>
<gene>
    <name evidence="9" type="ORF">WICANDRAFT_85009</name>
</gene>
<feature type="domain" description="Arf-GAP" evidence="8">
    <location>
        <begin position="548"/>
        <end position="673"/>
    </location>
</feature>
<dbReference type="SMART" id="SM00233">
    <property type="entry name" value="PH"/>
    <property type="match status" value="1"/>
</dbReference>
<evidence type="ECO:0000256" key="2">
    <source>
        <dbReference type="ARBA" id="ARBA00022771"/>
    </source>
</evidence>
<feature type="compositionally biased region" description="Basic and acidic residues" evidence="6">
    <location>
        <begin position="812"/>
        <end position="829"/>
    </location>
</feature>
<dbReference type="GeneID" id="30203069"/>
<dbReference type="SUPFAM" id="SSF50729">
    <property type="entry name" value="PH domain-like"/>
    <property type="match status" value="1"/>
</dbReference>
<keyword evidence="5" id="KW-0963">Cytoplasm</keyword>
<dbReference type="PROSITE" id="PS50003">
    <property type="entry name" value="PH_DOMAIN"/>
    <property type="match status" value="1"/>
</dbReference>
<dbReference type="CDD" id="cd00821">
    <property type="entry name" value="PH"/>
    <property type="match status" value="1"/>
</dbReference>
<evidence type="ECO:0000313" key="9">
    <source>
        <dbReference type="EMBL" id="ODQ59453.1"/>
    </source>
</evidence>
<dbReference type="Proteomes" id="UP000094112">
    <property type="component" value="Unassembled WGS sequence"/>
</dbReference>
<keyword evidence="10" id="KW-1185">Reference proteome</keyword>
<proteinExistence type="predicted"/>
<keyword evidence="1 5" id="KW-0479">Metal-binding</keyword>
<dbReference type="OrthoDB" id="10266696at2759"/>
<sequence length="840" mass="95971">MNTLQNFTIFNNLKIMIISNDGSKILKDEIISRVVQITNKDQPTKENNVISINPLSNQFEIKLNLNKLNGLQGKIYIKLMGNNEEIFKAMVYLVSDDEKDESQVTPETNELKTQQVNNEFQDPQFEFISDGPAFKNSLVEAEEKLIGFRNLVKNVIKKSQALEESERNLAITRSNLCSSLSDLNNFSSNIEHPSLKDLINNMIPILTEKSTQNINDANLVLKNLTTPFLLYYNSDIKSLPIKKKLYQNQSKDFYSWMSNFNNNPQNEQLQQQQHFEKRLNFEKERLDYFNFLNEYRNGYLIRNLIHNLAILYQKITNVSSHDETISKAFFYYENFANYQKDQSHFRSKLLSVSDYQELSQLISTPTPLTSSSTISSRPKPISKDSSKVFKDGMIYSLGGKPEKSGWNKHYVVLNNNILSEFDINEATHVKVPRSDPLDLTFSCIKKIDNISKRKYCFEIITPLNLKKIYQAESEQERESWLKSLNVAIALKASQNNQFTRPKSIQRSMSSVSRSKDDANLLMNKNKRSSSYRKSSYNPPSSSENLSSSTPLEVVQDVDQSNNACCDCGSIKNVDWISINLLIVVCIDCSGVHRSMGTHISKIRSLTLDTKSFQSKEALELLYHVSNNFANSYWEGTILIKDKITPLSSAGQRRSFILDKYQNRKFLLKEPNFKPNDGLIKGIHTSNIPLILKSLAMGANVKMTVIKALGSNKVELSLFEYSLTRFHGNQDDPIFDVSTILLLNNTPCGEKISTNLPLGPKQLEFWKSKIDQYHSSPITTQPQSTIPNKPTAANSSSSMSRSRSIRKSLSLKHITDKGEKKEKQPKDRTNRTSRLRFPKLK</sequence>
<dbReference type="Pfam" id="PF16746">
    <property type="entry name" value="BAR_3"/>
    <property type="match status" value="1"/>
</dbReference>
<dbReference type="InterPro" id="IPR038508">
    <property type="entry name" value="ArfGAP_dom_sf"/>
</dbReference>
<feature type="region of interest" description="Disordered" evidence="6">
    <location>
        <begin position="775"/>
        <end position="840"/>
    </location>
</feature>
<feature type="region of interest" description="Disordered" evidence="6">
    <location>
        <begin position="499"/>
        <end position="550"/>
    </location>
</feature>
<feature type="compositionally biased region" description="Polar residues" evidence="6">
    <location>
        <begin position="775"/>
        <end position="793"/>
    </location>
</feature>
<accession>A0A1E3P283</accession>
<dbReference type="SUPFAM" id="SSF103657">
    <property type="entry name" value="BAR/IMD domain-like"/>
    <property type="match status" value="1"/>
</dbReference>
<feature type="compositionally biased region" description="Low complexity" evidence="6">
    <location>
        <begin position="531"/>
        <end position="550"/>
    </location>
</feature>
<dbReference type="GO" id="GO:0008270">
    <property type="term" value="F:zinc ion binding"/>
    <property type="evidence" value="ECO:0007669"/>
    <property type="project" value="UniProtKB-KW"/>
</dbReference>
<dbReference type="GO" id="GO:0005768">
    <property type="term" value="C:endosome"/>
    <property type="evidence" value="ECO:0007669"/>
    <property type="project" value="TreeGrafter"/>
</dbReference>
<comment type="subcellular location">
    <subcellularLocation>
        <location evidence="5">Cytoplasm</location>
    </subcellularLocation>
</comment>
<dbReference type="CDD" id="cd08204">
    <property type="entry name" value="ArfGap"/>
    <property type="match status" value="1"/>
</dbReference>
<evidence type="ECO:0000256" key="4">
    <source>
        <dbReference type="PROSITE-ProRule" id="PRU00288"/>
    </source>
</evidence>
<evidence type="ECO:0000256" key="5">
    <source>
        <dbReference type="RuleBase" id="RU369028"/>
    </source>
</evidence>
<dbReference type="PROSITE" id="PS50115">
    <property type="entry name" value="ARFGAP"/>
    <property type="match status" value="1"/>
</dbReference>
<dbReference type="Pfam" id="PF01412">
    <property type="entry name" value="ArfGap"/>
    <property type="match status" value="1"/>
</dbReference>
<feature type="domain" description="PH" evidence="7">
    <location>
        <begin position="387"/>
        <end position="489"/>
    </location>
</feature>
<keyword evidence="5" id="KW-0343">GTPase activation</keyword>
<dbReference type="InterPro" id="IPR037278">
    <property type="entry name" value="ARFGAP/RecO"/>
</dbReference>
<dbReference type="PANTHER" id="PTHR23180:SF160">
    <property type="entry name" value="ADP-RIBOSYLATION FACTOR GTPASE-ACTIVATING PROTEIN EFFECTOR PROTEIN 1"/>
    <property type="match status" value="1"/>
</dbReference>
<dbReference type="STRING" id="683960.A0A1E3P283"/>
<dbReference type="AlphaFoldDB" id="A0A1E3P283"/>
<keyword evidence="3 5" id="KW-0862">Zinc</keyword>
<dbReference type="SMART" id="SM00105">
    <property type="entry name" value="ArfGap"/>
    <property type="match status" value="1"/>
</dbReference>
<dbReference type="Pfam" id="PF00169">
    <property type="entry name" value="PH"/>
    <property type="match status" value="1"/>
</dbReference>